<dbReference type="EMBL" id="QWIN01000859">
    <property type="protein sequence ID" value="RMY46216.1"/>
    <property type="molecule type" value="Genomic_DNA"/>
</dbReference>
<evidence type="ECO:0000256" key="6">
    <source>
        <dbReference type="ARBA" id="ARBA00012574"/>
    </source>
</evidence>
<dbReference type="InterPro" id="IPR008754">
    <property type="entry name" value="Peptidase_M43"/>
</dbReference>
<evidence type="ECO:0000313" key="15">
    <source>
        <dbReference type="Proteomes" id="UP000270230"/>
    </source>
</evidence>
<dbReference type="InterPro" id="IPR029149">
    <property type="entry name" value="Creatin/AminoP/Spt16_N"/>
</dbReference>
<comment type="cofactor">
    <cofactor evidence="2">
        <name>Mn(2+)</name>
        <dbReference type="ChEBI" id="CHEBI:29035"/>
    </cofactor>
</comment>
<evidence type="ECO:0000256" key="2">
    <source>
        <dbReference type="ARBA" id="ARBA00001936"/>
    </source>
</evidence>
<evidence type="ECO:0000313" key="14">
    <source>
        <dbReference type="EMBL" id="RMY46216.1"/>
    </source>
</evidence>
<evidence type="ECO:0000256" key="11">
    <source>
        <dbReference type="ARBA" id="ARBA00023211"/>
    </source>
</evidence>
<evidence type="ECO:0000256" key="5">
    <source>
        <dbReference type="ARBA" id="ARBA00008766"/>
    </source>
</evidence>
<dbReference type="Gene3D" id="3.40.350.10">
    <property type="entry name" value="Creatinase/prolidase N-terminal domain"/>
    <property type="match status" value="1"/>
</dbReference>
<keyword evidence="10" id="KW-0482">Metalloprotease</keyword>
<dbReference type="InterPro" id="IPR024079">
    <property type="entry name" value="MetalloPept_cat_dom_sf"/>
</dbReference>
<keyword evidence="7" id="KW-0031">Aminopeptidase</keyword>
<dbReference type="AlphaFoldDB" id="A0A3M7C359"/>
<dbReference type="InterPro" id="IPR007865">
    <property type="entry name" value="Aminopep_P_N"/>
</dbReference>
<evidence type="ECO:0000256" key="9">
    <source>
        <dbReference type="ARBA" id="ARBA00022801"/>
    </source>
</evidence>
<feature type="domain" description="Aminopeptidase P N-terminal" evidence="13">
    <location>
        <begin position="18"/>
        <end position="153"/>
    </location>
</feature>
<dbReference type="Pfam" id="PF05195">
    <property type="entry name" value="AMP_N"/>
    <property type="match status" value="1"/>
</dbReference>
<gene>
    <name evidence="14" type="ORF">D0865_09421</name>
</gene>
<comment type="caution">
    <text evidence="14">The sequence shown here is derived from an EMBL/GenBank/DDBJ whole genome shotgun (WGS) entry which is preliminary data.</text>
</comment>
<dbReference type="GO" id="GO:0006508">
    <property type="term" value="P:proteolysis"/>
    <property type="evidence" value="ECO:0007669"/>
    <property type="project" value="TreeGrafter"/>
</dbReference>
<accession>A0A3M7C359</accession>
<comment type="function">
    <text evidence="3">Catalyzes the removal of a penultimate prolyl residue from the N-termini of peptides.</text>
</comment>
<dbReference type="Pfam" id="PF00557">
    <property type="entry name" value="Peptidase_M24"/>
    <property type="match status" value="1"/>
</dbReference>
<dbReference type="OrthoDB" id="10261878at2759"/>
<dbReference type="PANTHER" id="PTHR43226">
    <property type="entry name" value="XAA-PRO AMINOPEPTIDASE 3"/>
    <property type="match status" value="1"/>
</dbReference>
<evidence type="ECO:0000256" key="1">
    <source>
        <dbReference type="ARBA" id="ARBA00001424"/>
    </source>
</evidence>
<proteinExistence type="inferred from homology"/>
<keyword evidence="7" id="KW-0645">Protease</keyword>
<comment type="similarity">
    <text evidence="4">Belongs to the peptidase M43B family.</text>
</comment>
<organism evidence="14 15">
    <name type="scientific">Hortaea werneckii</name>
    <name type="common">Black yeast</name>
    <name type="synonym">Cladosporium werneckii</name>
    <dbReference type="NCBI Taxonomy" id="91943"/>
    <lineage>
        <taxon>Eukaryota</taxon>
        <taxon>Fungi</taxon>
        <taxon>Dikarya</taxon>
        <taxon>Ascomycota</taxon>
        <taxon>Pezizomycotina</taxon>
        <taxon>Dothideomycetes</taxon>
        <taxon>Dothideomycetidae</taxon>
        <taxon>Mycosphaerellales</taxon>
        <taxon>Teratosphaeriaceae</taxon>
        <taxon>Hortaea</taxon>
    </lineage>
</organism>
<evidence type="ECO:0000256" key="7">
    <source>
        <dbReference type="ARBA" id="ARBA00022438"/>
    </source>
</evidence>
<dbReference type="SUPFAM" id="SSF55920">
    <property type="entry name" value="Creatinase/aminopeptidase"/>
    <property type="match status" value="1"/>
</dbReference>
<keyword evidence="9" id="KW-0378">Hydrolase</keyword>
<dbReference type="SUPFAM" id="SSF55486">
    <property type="entry name" value="Metalloproteases ('zincins'), catalytic domain"/>
    <property type="match status" value="1"/>
</dbReference>
<comment type="catalytic activity">
    <reaction evidence="1">
        <text>Release of any N-terminal amino acid, including proline, that is linked to proline, even from a dipeptide or tripeptide.</text>
        <dbReference type="EC" id="3.4.11.9"/>
    </reaction>
</comment>
<evidence type="ECO:0000256" key="8">
    <source>
        <dbReference type="ARBA" id="ARBA00022723"/>
    </source>
</evidence>
<evidence type="ECO:0000256" key="10">
    <source>
        <dbReference type="ARBA" id="ARBA00023049"/>
    </source>
</evidence>
<protein>
    <recommendedName>
        <fullName evidence="6">Xaa-Pro aminopeptidase</fullName>
        <ecNumber evidence="6">3.4.11.9</ecNumber>
    </recommendedName>
    <alternativeName>
        <fullName evidence="12">Aminoacylproline aminopeptidase</fullName>
    </alternativeName>
</protein>
<dbReference type="CDD" id="cd04275">
    <property type="entry name" value="ZnMc_pappalysin_like"/>
    <property type="match status" value="1"/>
</dbReference>
<dbReference type="EC" id="3.4.11.9" evidence="6"/>
<keyword evidence="8" id="KW-0479">Metal-binding</keyword>
<evidence type="ECO:0000256" key="4">
    <source>
        <dbReference type="ARBA" id="ARBA00008721"/>
    </source>
</evidence>
<dbReference type="SUPFAM" id="SSF53092">
    <property type="entry name" value="Creatinase/prolidase N-terminal domain"/>
    <property type="match status" value="1"/>
</dbReference>
<dbReference type="Pfam" id="PF05572">
    <property type="entry name" value="Peptidase_M43"/>
    <property type="match status" value="1"/>
</dbReference>
<comment type="similarity">
    <text evidence="5">Belongs to the peptidase M24B family.</text>
</comment>
<dbReference type="GO" id="GO:0070006">
    <property type="term" value="F:metalloaminopeptidase activity"/>
    <property type="evidence" value="ECO:0007669"/>
    <property type="project" value="InterPro"/>
</dbReference>
<evidence type="ECO:0000256" key="3">
    <source>
        <dbReference type="ARBA" id="ARBA00002443"/>
    </source>
</evidence>
<dbReference type="Gene3D" id="3.40.390.10">
    <property type="entry name" value="Collagenase (Catalytic Domain)"/>
    <property type="match status" value="1"/>
</dbReference>
<dbReference type="Proteomes" id="UP000270230">
    <property type="component" value="Unassembled WGS sequence"/>
</dbReference>
<dbReference type="SMART" id="SM01011">
    <property type="entry name" value="AMP_N"/>
    <property type="match status" value="1"/>
</dbReference>
<dbReference type="PANTHER" id="PTHR43226:SF1">
    <property type="entry name" value="XAA-PRO DIPEPTIDASE"/>
    <property type="match status" value="1"/>
</dbReference>
<dbReference type="InterPro" id="IPR000994">
    <property type="entry name" value="Pept_M24"/>
</dbReference>
<dbReference type="Gene3D" id="3.90.230.10">
    <property type="entry name" value="Creatinase/methionine aminopeptidase superfamily"/>
    <property type="match status" value="1"/>
</dbReference>
<keyword evidence="11" id="KW-0464">Manganese</keyword>
<dbReference type="InterPro" id="IPR036005">
    <property type="entry name" value="Creatinase/aminopeptidase-like"/>
</dbReference>
<dbReference type="VEuPathDB" id="FungiDB:BTJ68_14726"/>
<dbReference type="GO" id="GO:0030145">
    <property type="term" value="F:manganese ion binding"/>
    <property type="evidence" value="ECO:0007669"/>
    <property type="project" value="InterPro"/>
</dbReference>
<name>A0A3M7C359_HORWE</name>
<dbReference type="InterPro" id="IPR052433">
    <property type="entry name" value="X-Pro_dipept-like"/>
</dbReference>
<dbReference type="CDD" id="cd01087">
    <property type="entry name" value="Prolidase"/>
    <property type="match status" value="1"/>
</dbReference>
<evidence type="ECO:0000256" key="12">
    <source>
        <dbReference type="ARBA" id="ARBA00030849"/>
    </source>
</evidence>
<sequence length="770" mass="86876">MPKTIANPNLPAPPSGKYPAKAHARRVAKWIADNGGPQSGIIYLEGQSLQMNEDDDTDAHFRHFYYLTGCDLPDCYFAYDTAADRSTLWIPPIDPAFVMWAGMPLLPDQALKRYDVDDVKTSDELLKGGDSIRSMLQKQQTVIMAIKDRANLDLFQSGSLKECRPEINFEWVRKGIEACRVVKDDHEIAMIRHANIVSSYAHEQVLASVKRAKNERELNAVFVMHCHANGCKEQAYGCICAGGSNASTLHYVHNDMPLEGRLNLLLDAGCEYNCYCSDITRTFPLTGTFTKESKEIYTLVLHMQTECMKMIKAGVKWEDVHIQAHTLAAEGLLSLGILNKALSVEKVLDSRVTTRFLPHGLGHYLGMDTHDCGGNANYDDQDEMFKYLRIRGELPANSVVTNEPGIYFRKFPLEQELKDGKWEGIIDQEVLKRYWDVGGVRIEDDIWVKEGGCENLTTVKSELDYVEATVNGSYLNEQDQGLGLHYSYLKMRSITALFLQAIAAATAVTAQEEQEYTRCYTPITGNPPPELNTEITRDEVEKRSLFGGFEIDTYVHVITTQAKEGMYPRSMVEEQMRVMNEEYNPSGISFNTQSIDFYVNDTWATTVDGPIEIEYKTALRKGTYDDLNLYFLSDLGDGLLGFCYFPERNPSDLQRTIDGCVNLAGSMPGAEVANYNMGFTAVHETGHWLGLYHVFQGQTCDDLGDYVLDTPAQKNATRGCPTIQDTCPWRLGLDSIHNFMDYSYDECLERFTPLQTLRMLWSYATLRSGR</sequence>
<evidence type="ECO:0000259" key="13">
    <source>
        <dbReference type="SMART" id="SM01011"/>
    </source>
</evidence>
<reference evidence="14 15" key="1">
    <citation type="journal article" date="2018" name="BMC Genomics">
        <title>Genomic evidence for intraspecific hybridization in a clonal and extremely halotolerant yeast.</title>
        <authorList>
            <person name="Gostincar C."/>
            <person name="Stajich J.E."/>
            <person name="Zupancic J."/>
            <person name="Zalar P."/>
            <person name="Gunde-Cimerman N."/>
        </authorList>
    </citation>
    <scope>NUCLEOTIDE SEQUENCE [LARGE SCALE GENOMIC DNA]</scope>
    <source>
        <strain evidence="14 15">EXF-151</strain>
    </source>
</reference>